<dbReference type="RefSeq" id="WP_036781940.1">
    <property type="nucleotide sequence ID" value="NZ_AVBG01000004.1"/>
</dbReference>
<dbReference type="eggNOG" id="COG3437">
    <property type="taxonomic scope" value="Bacteria"/>
</dbReference>
<keyword evidence="3" id="KW-1185">Reference proteome</keyword>
<evidence type="ECO:0000313" key="3">
    <source>
        <dbReference type="Proteomes" id="UP000030153"/>
    </source>
</evidence>
<evidence type="ECO:0000259" key="1">
    <source>
        <dbReference type="PROSITE" id="PS51832"/>
    </source>
</evidence>
<dbReference type="SUPFAM" id="SSF109604">
    <property type="entry name" value="HD-domain/PDEase-like"/>
    <property type="match status" value="1"/>
</dbReference>
<dbReference type="SMART" id="SM00471">
    <property type="entry name" value="HDc"/>
    <property type="match status" value="1"/>
</dbReference>
<dbReference type="Pfam" id="PF13487">
    <property type="entry name" value="HD_5"/>
    <property type="match status" value="1"/>
</dbReference>
<dbReference type="Gene3D" id="2.60.120.10">
    <property type="entry name" value="Jelly Rolls"/>
    <property type="match status" value="1"/>
</dbReference>
<dbReference type="Gene3D" id="1.10.3210.10">
    <property type="entry name" value="Hypothetical protein af1432"/>
    <property type="match status" value="1"/>
</dbReference>
<dbReference type="PANTHER" id="PTHR43155:SF2">
    <property type="entry name" value="CYCLIC DI-GMP PHOSPHODIESTERASE PA4108"/>
    <property type="match status" value="1"/>
</dbReference>
<dbReference type="STRING" id="1385513.N780_15975"/>
<feature type="domain" description="HD-GYP" evidence="1">
    <location>
        <begin position="112"/>
        <end position="307"/>
    </location>
</feature>
<accession>A0A0A2UZB8</accession>
<name>A0A0A2UZB8_9BACI</name>
<dbReference type="InterPro" id="IPR037522">
    <property type="entry name" value="HD_GYP_dom"/>
</dbReference>
<gene>
    <name evidence="2" type="ORF">N780_15975</name>
</gene>
<comment type="caution">
    <text evidence="2">The sequence shown here is derived from an EMBL/GenBank/DDBJ whole genome shotgun (WGS) entry which is preliminary data.</text>
</comment>
<organism evidence="2 3">
    <name type="scientific">Pontibacillus chungwhensis BH030062</name>
    <dbReference type="NCBI Taxonomy" id="1385513"/>
    <lineage>
        <taxon>Bacteria</taxon>
        <taxon>Bacillati</taxon>
        <taxon>Bacillota</taxon>
        <taxon>Bacilli</taxon>
        <taxon>Bacillales</taxon>
        <taxon>Bacillaceae</taxon>
        <taxon>Pontibacillus</taxon>
    </lineage>
</organism>
<dbReference type="PANTHER" id="PTHR43155">
    <property type="entry name" value="CYCLIC DI-GMP PHOSPHODIESTERASE PA4108-RELATED"/>
    <property type="match status" value="1"/>
</dbReference>
<dbReference type="CDD" id="cd00077">
    <property type="entry name" value="HDc"/>
    <property type="match status" value="1"/>
</dbReference>
<dbReference type="OrthoDB" id="9759601at2"/>
<dbReference type="SUPFAM" id="SSF51182">
    <property type="entry name" value="RmlC-like cupins"/>
    <property type="match status" value="1"/>
</dbReference>
<dbReference type="AlphaFoldDB" id="A0A0A2UZB8"/>
<protein>
    <submittedName>
        <fullName evidence="2">Phosphohydrolase</fullName>
    </submittedName>
</protein>
<dbReference type="InterPro" id="IPR011051">
    <property type="entry name" value="RmlC_Cupin_sf"/>
</dbReference>
<dbReference type="PROSITE" id="PS51832">
    <property type="entry name" value="HD_GYP"/>
    <property type="match status" value="1"/>
</dbReference>
<dbReference type="InterPro" id="IPR014710">
    <property type="entry name" value="RmlC-like_jellyroll"/>
</dbReference>
<dbReference type="GO" id="GO:0016787">
    <property type="term" value="F:hydrolase activity"/>
    <property type="evidence" value="ECO:0007669"/>
    <property type="project" value="UniProtKB-KW"/>
</dbReference>
<evidence type="ECO:0000313" key="2">
    <source>
        <dbReference type="EMBL" id="KGP91851.1"/>
    </source>
</evidence>
<keyword evidence="2" id="KW-0378">Hydrolase</keyword>
<dbReference type="EMBL" id="AVBG01000004">
    <property type="protein sequence ID" value="KGP91851.1"/>
    <property type="molecule type" value="Genomic_DNA"/>
</dbReference>
<proteinExistence type="predicted"/>
<dbReference type="Proteomes" id="UP000030153">
    <property type="component" value="Unassembled WGS sequence"/>
</dbReference>
<sequence length="307" mass="34620">MNQYLTSIDNPIETVRYKGLTVKLLATGDGTEVIHHLLEEGARWSMQPQEGGTASESIFIVRGSMKVTIEGETKVVSPGDVLSAAPVQHGFIFSAQEQTEFIYISSQPVFQFFSSIVRENQELAVEVALKDGYTAEHCKRIMQMSMMIGEKMDLSPDDMCTLNYASYLHDVGKIKIPKSILLKEGPLSEEEWKEMKRHCTYGKELLEETDSPYMKASAQIVEQHHERYDGKGYPNGLQKEQISPLASIVSVVDAFDAMTTDRPYRKAMSLSEAIEELKRNKGTMFHPEVVKIFIDLIPEWGKMKQGV</sequence>
<reference evidence="2 3" key="1">
    <citation type="submission" date="2013-08" db="EMBL/GenBank/DDBJ databases">
        <title>Genome of Pontibacillus chungwhensis.</title>
        <authorList>
            <person name="Wang Q."/>
            <person name="Wang G."/>
        </authorList>
    </citation>
    <scope>NUCLEOTIDE SEQUENCE [LARGE SCALE GENOMIC DNA]</scope>
    <source>
        <strain evidence="2 3">BH030062</strain>
    </source>
</reference>
<dbReference type="InterPro" id="IPR003607">
    <property type="entry name" value="HD/PDEase_dom"/>
</dbReference>